<proteinExistence type="predicted"/>
<comment type="caution">
    <text evidence="2">The sequence shown here is derived from an EMBL/GenBank/DDBJ whole genome shotgun (WGS) entry which is preliminary data.</text>
</comment>
<sequence>MEKERHRRKVSTGQIGLKRTTAAVLTTLKCEPRPNDFLSVDHFSAQDNGVTEKNIKEHKARDRSKVDHKEDVVANSSEDLRDETVAKRSIQARSLPRTLFVKRSDQRPCYDIGVSVTRHRLPQEINTTKQSQFINNSASVSGRRMSSPGIIIGSSANGQISGSKRIVTALERQTKQVITQTKYPSETGKESSDSLPKITKSLETLTTEDHMKRSRSLDEVRKIVIKTSKWSPQSVSSDKSTDRTQGLLEAKIIPERRATTPKTPTLERGDDDRYEMENYDKIVQPTRFENKETKTTFPAPIDLVGDYSSWKAKEDRGSKGGNESVDLVKSQIGLVEKPNDVACEGKKRHSQGRSLRRKITFNSKVKVDHRPRSRIPPQKHDSTAVDALFTVSNPEDELIDLKVKAFLRKHQPKASHGSLKVKASKHKRPLHPANKLRERRSYERIVVNTDTCPSSNIVTQDRSWYYQDRTGKCRYLRVPESPVPPVEWVFKRTPSP</sequence>
<dbReference type="AlphaFoldDB" id="A0A3M6V2N3"/>
<dbReference type="Proteomes" id="UP000275408">
    <property type="component" value="Unassembled WGS sequence"/>
</dbReference>
<dbReference type="OrthoDB" id="5971467at2759"/>
<protein>
    <submittedName>
        <fullName evidence="2">Uncharacterized protein</fullName>
    </submittedName>
</protein>
<evidence type="ECO:0000313" key="3">
    <source>
        <dbReference type="Proteomes" id="UP000275408"/>
    </source>
</evidence>
<dbReference type="EMBL" id="RCHS01000275">
    <property type="protein sequence ID" value="RMX59828.1"/>
    <property type="molecule type" value="Genomic_DNA"/>
</dbReference>
<feature type="region of interest" description="Disordered" evidence="1">
    <location>
        <begin position="58"/>
        <end position="78"/>
    </location>
</feature>
<evidence type="ECO:0000313" key="2">
    <source>
        <dbReference type="EMBL" id="RMX59828.1"/>
    </source>
</evidence>
<accession>A0A3M6V2N3</accession>
<name>A0A3M6V2N3_POCDA</name>
<organism evidence="2 3">
    <name type="scientific">Pocillopora damicornis</name>
    <name type="common">Cauliflower coral</name>
    <name type="synonym">Millepora damicornis</name>
    <dbReference type="NCBI Taxonomy" id="46731"/>
    <lineage>
        <taxon>Eukaryota</taxon>
        <taxon>Metazoa</taxon>
        <taxon>Cnidaria</taxon>
        <taxon>Anthozoa</taxon>
        <taxon>Hexacorallia</taxon>
        <taxon>Scleractinia</taxon>
        <taxon>Astrocoeniina</taxon>
        <taxon>Pocilloporidae</taxon>
        <taxon>Pocillopora</taxon>
    </lineage>
</organism>
<reference evidence="2 3" key="1">
    <citation type="journal article" date="2018" name="Sci. Rep.">
        <title>Comparative analysis of the Pocillopora damicornis genome highlights role of immune system in coral evolution.</title>
        <authorList>
            <person name="Cunning R."/>
            <person name="Bay R.A."/>
            <person name="Gillette P."/>
            <person name="Baker A.C."/>
            <person name="Traylor-Knowles N."/>
        </authorList>
    </citation>
    <scope>NUCLEOTIDE SEQUENCE [LARGE SCALE GENOMIC DNA]</scope>
    <source>
        <strain evidence="2">RSMAS</strain>
        <tissue evidence="2">Whole animal</tissue>
    </source>
</reference>
<keyword evidence="3" id="KW-1185">Reference proteome</keyword>
<evidence type="ECO:0000256" key="1">
    <source>
        <dbReference type="SAM" id="MobiDB-lite"/>
    </source>
</evidence>
<gene>
    <name evidence="2" type="ORF">pdam_00007348</name>
</gene>